<evidence type="ECO:0000313" key="3">
    <source>
        <dbReference type="Proteomes" id="UP000530660"/>
    </source>
</evidence>
<gene>
    <name evidence="2" type="primary">ACTL6A_1</name>
    <name evidence="2" type="ORF">F1559_001232</name>
</gene>
<dbReference type="AlphaFoldDB" id="A0A7J7IMP4"/>
<reference evidence="2 3" key="1">
    <citation type="journal article" date="2020" name="J. Phycol.">
        <title>Comparative genome analysis reveals Cyanidiococcus gen. nov., a new extremophilic red algal genus sister to Cyanidioschyzon (Cyanidioschyzonaceae, Rhodophyta).</title>
        <authorList>
            <person name="Liu S.-L."/>
            <person name="Chiang Y.-R."/>
            <person name="Yoon H.S."/>
            <person name="Fu H.-Y."/>
        </authorList>
    </citation>
    <scope>NUCLEOTIDE SEQUENCE [LARGE SCALE GENOMIC DNA]</scope>
    <source>
        <strain evidence="2 3">THAL066</strain>
    </source>
</reference>
<dbReference type="Pfam" id="PF00022">
    <property type="entry name" value="Actin"/>
    <property type="match status" value="2"/>
</dbReference>
<dbReference type="InterPro" id="IPR043129">
    <property type="entry name" value="ATPase_NBD"/>
</dbReference>
<comment type="caution">
    <text evidence="2">The sequence shown here is derived from an EMBL/GenBank/DDBJ whole genome shotgun (WGS) entry which is preliminary data.</text>
</comment>
<dbReference type="OrthoDB" id="5132116at2759"/>
<organism evidence="2 3">
    <name type="scientific">Cyanidiococcus yangmingshanensis</name>
    <dbReference type="NCBI Taxonomy" id="2690220"/>
    <lineage>
        <taxon>Eukaryota</taxon>
        <taxon>Rhodophyta</taxon>
        <taxon>Bangiophyceae</taxon>
        <taxon>Cyanidiales</taxon>
        <taxon>Cyanidiaceae</taxon>
        <taxon>Cyanidiococcus</taxon>
    </lineage>
</organism>
<comment type="similarity">
    <text evidence="1">Belongs to the actin family.</text>
</comment>
<name>A0A7J7IMP4_9RHOD</name>
<accession>A0A7J7IMP4</accession>
<dbReference type="Proteomes" id="UP000530660">
    <property type="component" value="Unassembled WGS sequence"/>
</dbReference>
<proteinExistence type="inferred from homology"/>
<dbReference type="Gene3D" id="3.30.420.40">
    <property type="match status" value="3"/>
</dbReference>
<protein>
    <submittedName>
        <fullName evidence="2">Actin-like 6A</fullName>
    </submittedName>
</protein>
<keyword evidence="3" id="KW-1185">Reference proteome</keyword>
<sequence length="313" mass="34093">MDAVDDVSAVIIETTADRVRIGYAGESAPMYTASLLGGAVAGANSVDAVERAWQQGIATMFSTKDQSSAAELSQEANAGIPLANGATLAERTPLLLVEPARPWNASTRQKLVSFAFQTLRVPAVYVLRSAVATTFAWARTTALVLHLDVDGAVAAPVVDGYLLLRCMRQDPLLGLHWPDRNTLNDEEMKKPLKQVEAILFPCLTRLVFDAIMAVDVDMRRELFYNVLVTGDALCYLEESALVMRLHESLAEVCPHVFRSRVVNTSSEKLVHPGVSAAWIGASLCGTLGVFHQLWISRAEWEASPTSILEKRCP</sequence>
<dbReference type="SUPFAM" id="SSF53067">
    <property type="entry name" value="Actin-like ATPase domain"/>
    <property type="match status" value="2"/>
</dbReference>
<dbReference type="InterPro" id="IPR004000">
    <property type="entry name" value="Actin"/>
</dbReference>
<dbReference type="SMART" id="SM00268">
    <property type="entry name" value="ACTIN"/>
    <property type="match status" value="1"/>
</dbReference>
<evidence type="ECO:0000256" key="1">
    <source>
        <dbReference type="RuleBase" id="RU000487"/>
    </source>
</evidence>
<dbReference type="EMBL" id="VWRR01000003">
    <property type="protein sequence ID" value="KAF6004382.1"/>
    <property type="molecule type" value="Genomic_DNA"/>
</dbReference>
<dbReference type="PANTHER" id="PTHR11937">
    <property type="entry name" value="ACTIN"/>
    <property type="match status" value="1"/>
</dbReference>
<evidence type="ECO:0000313" key="2">
    <source>
        <dbReference type="EMBL" id="KAF6004382.1"/>
    </source>
</evidence>